<dbReference type="PANTHER" id="PTHR42643">
    <property type="entry name" value="IONOTROPIC RECEPTOR 20A-RELATED"/>
    <property type="match status" value="1"/>
</dbReference>
<organism evidence="16 17">
    <name type="scientific">Petrolisthes manimaculis</name>
    <dbReference type="NCBI Taxonomy" id="1843537"/>
    <lineage>
        <taxon>Eukaryota</taxon>
        <taxon>Metazoa</taxon>
        <taxon>Ecdysozoa</taxon>
        <taxon>Arthropoda</taxon>
        <taxon>Crustacea</taxon>
        <taxon>Multicrustacea</taxon>
        <taxon>Malacostraca</taxon>
        <taxon>Eumalacostraca</taxon>
        <taxon>Eucarida</taxon>
        <taxon>Decapoda</taxon>
        <taxon>Pleocyemata</taxon>
        <taxon>Anomura</taxon>
        <taxon>Galatheoidea</taxon>
        <taxon>Porcellanidae</taxon>
        <taxon>Petrolisthes</taxon>
    </lineage>
</organism>
<evidence type="ECO:0000256" key="10">
    <source>
        <dbReference type="ARBA" id="ARBA00023180"/>
    </source>
</evidence>
<dbReference type="Gene3D" id="3.40.190.10">
    <property type="entry name" value="Periplasmic binding protein-like II"/>
    <property type="match status" value="1"/>
</dbReference>
<evidence type="ECO:0000256" key="14">
    <source>
        <dbReference type="SAM" id="Phobius"/>
    </source>
</evidence>
<evidence type="ECO:0000256" key="11">
    <source>
        <dbReference type="ARBA" id="ARBA00023286"/>
    </source>
</evidence>
<evidence type="ECO:0000256" key="6">
    <source>
        <dbReference type="ARBA" id="ARBA00022989"/>
    </source>
</evidence>
<comment type="similarity">
    <text evidence="2">Belongs to the glutamate-gated ion channel (TC 1.A.10.1) family.</text>
</comment>
<dbReference type="InterPro" id="IPR001320">
    <property type="entry name" value="Iontro_rcpt_C"/>
</dbReference>
<keyword evidence="9" id="KW-0675">Receptor</keyword>
<dbReference type="Pfam" id="PF00060">
    <property type="entry name" value="Lig_chan"/>
    <property type="match status" value="1"/>
</dbReference>
<gene>
    <name evidence="16" type="ORF">Pmani_015725</name>
</gene>
<evidence type="ECO:0000256" key="1">
    <source>
        <dbReference type="ARBA" id="ARBA00004651"/>
    </source>
</evidence>
<reference evidence="16" key="1">
    <citation type="submission" date="2023-11" db="EMBL/GenBank/DDBJ databases">
        <title>Genome assemblies of two species of porcelain crab, Petrolisthes cinctipes and Petrolisthes manimaculis (Anomura: Porcellanidae).</title>
        <authorList>
            <person name="Angst P."/>
        </authorList>
    </citation>
    <scope>NUCLEOTIDE SEQUENCE</scope>
    <source>
        <strain evidence="16">PB745_02</strain>
        <tissue evidence="16">Gill</tissue>
    </source>
</reference>
<dbReference type="AlphaFoldDB" id="A0AAE1PQF7"/>
<dbReference type="PANTHER" id="PTHR42643:SF24">
    <property type="entry name" value="IONOTROPIC RECEPTOR 60A"/>
    <property type="match status" value="1"/>
</dbReference>
<dbReference type="SUPFAM" id="SSF53850">
    <property type="entry name" value="Periplasmic binding protein-like II"/>
    <property type="match status" value="1"/>
</dbReference>
<feature type="domain" description="Ionotropic glutamate receptor L-glutamate and glycine-binding" evidence="15">
    <location>
        <begin position="294"/>
        <end position="350"/>
    </location>
</feature>
<evidence type="ECO:0000256" key="5">
    <source>
        <dbReference type="ARBA" id="ARBA00022692"/>
    </source>
</evidence>
<keyword evidence="8 14" id="KW-0472">Membrane</keyword>
<keyword evidence="3" id="KW-0813">Transport</keyword>
<keyword evidence="5 14" id="KW-0812">Transmembrane</keyword>
<evidence type="ECO:0000256" key="13">
    <source>
        <dbReference type="SAM" id="MobiDB-lite"/>
    </source>
</evidence>
<feature type="transmembrane region" description="Helical" evidence="14">
    <location>
        <begin position="397"/>
        <end position="424"/>
    </location>
</feature>
<evidence type="ECO:0000256" key="3">
    <source>
        <dbReference type="ARBA" id="ARBA00022448"/>
    </source>
</evidence>
<dbReference type="GO" id="GO:0050906">
    <property type="term" value="P:detection of stimulus involved in sensory perception"/>
    <property type="evidence" value="ECO:0007669"/>
    <property type="project" value="UniProtKB-ARBA"/>
</dbReference>
<keyword evidence="11" id="KW-1071">Ligand-gated ion channel</keyword>
<keyword evidence="4" id="KW-1003">Cell membrane</keyword>
<evidence type="ECO:0000259" key="15">
    <source>
        <dbReference type="SMART" id="SM00918"/>
    </source>
</evidence>
<protein>
    <recommendedName>
        <fullName evidence="15">Ionotropic glutamate receptor L-glutamate and glycine-binding domain-containing protein</fullName>
    </recommendedName>
</protein>
<dbReference type="Pfam" id="PF10613">
    <property type="entry name" value="Lig_chan-Glu_bd"/>
    <property type="match status" value="1"/>
</dbReference>
<feature type="compositionally biased region" description="Low complexity" evidence="13">
    <location>
        <begin position="54"/>
        <end position="110"/>
    </location>
</feature>
<name>A0AAE1PQF7_9EUCA</name>
<keyword evidence="12" id="KW-0407">Ion channel</keyword>
<dbReference type="InterPro" id="IPR019594">
    <property type="entry name" value="Glu/Gly-bd"/>
</dbReference>
<evidence type="ECO:0000256" key="8">
    <source>
        <dbReference type="ARBA" id="ARBA00023136"/>
    </source>
</evidence>
<dbReference type="EMBL" id="JAWZYT010001367">
    <property type="protein sequence ID" value="KAK4312901.1"/>
    <property type="molecule type" value="Genomic_DNA"/>
</dbReference>
<evidence type="ECO:0000313" key="16">
    <source>
        <dbReference type="EMBL" id="KAK4312901.1"/>
    </source>
</evidence>
<proteinExistence type="inferred from homology"/>
<comment type="caution">
    <text evidence="16">The sequence shown here is derived from an EMBL/GenBank/DDBJ whole genome shotgun (WGS) entry which is preliminary data.</text>
</comment>
<dbReference type="GO" id="GO:0015276">
    <property type="term" value="F:ligand-gated monoatomic ion channel activity"/>
    <property type="evidence" value="ECO:0007669"/>
    <property type="project" value="InterPro"/>
</dbReference>
<evidence type="ECO:0000256" key="9">
    <source>
        <dbReference type="ARBA" id="ARBA00023170"/>
    </source>
</evidence>
<dbReference type="GO" id="GO:0005886">
    <property type="term" value="C:plasma membrane"/>
    <property type="evidence" value="ECO:0007669"/>
    <property type="project" value="UniProtKB-SubCell"/>
</dbReference>
<evidence type="ECO:0000256" key="7">
    <source>
        <dbReference type="ARBA" id="ARBA00023065"/>
    </source>
</evidence>
<comment type="subcellular location">
    <subcellularLocation>
        <location evidence="1">Cell membrane</location>
        <topology evidence="1">Multi-pass membrane protein</topology>
    </subcellularLocation>
</comment>
<dbReference type="InterPro" id="IPR052192">
    <property type="entry name" value="Insect_Ionotropic_Sensory_Rcpt"/>
</dbReference>
<dbReference type="Proteomes" id="UP001292094">
    <property type="component" value="Unassembled WGS sequence"/>
</dbReference>
<evidence type="ECO:0000313" key="17">
    <source>
        <dbReference type="Proteomes" id="UP001292094"/>
    </source>
</evidence>
<keyword evidence="6 14" id="KW-1133">Transmembrane helix</keyword>
<evidence type="ECO:0000256" key="4">
    <source>
        <dbReference type="ARBA" id="ARBA00022475"/>
    </source>
</evidence>
<sequence length="674" mass="76106">MIAGNNDVVQEAVVNLVSGPLSGHNLILVTEDQNTRENNDVKDNKYNNKDNKYNNKNNSYDKYGTTTTTTTTTNNNNNNTYNNYNTTTNLHPHNNNNNNNSINHKILNNNNDNYTENPPLVDLDLVLAAAGVSLTPIVLTTQHSLLHNHQHASRPPHHTRGTLLTALLLFYKDPVEFLSLLADRDSRWNPNYLVLLCLNPSLDTLAILSQSLVQRSQFILLLHLQQKSVHHPPRLFTFTSFPTKRSAQGHSLLKAPMGMWNPNRFNSRQSLFPPRFTDFGGEVLAVSALCQDEPFAFDDNHGNCIGMNIDALKAIGDKLRFRTVIDPPADFEWGLKVNGTWNGMFGHMLYNNKHIIVNEMQPTQDRANDFDFTYPYWEDGFAILMPNPPSLPRWRNVLYPFSTLTWGSVVVTTLVNSAFLSILLKYTGILRDPVGTALKIVAGLVSQTAPLLGEVQEAWVRLWLICWWLSVVIFCSMYSGNLVAYLTVTFFPPIMYTTQQLASSDVRVTMPNYGSFVPEALKQSDNPAYATLGDTLYLPPSIDPDDILGDLVPLLVQGDHAIMVTLDYVIFHRYNRSLSLVTYVLEEKLYMGHMSWWLPPNTPYTATFSRHLINLLECGVLRKIYRNYVGHVIRDVQQLRENEALTLAHLQGAFILLGIGLLTGLLILLVERLA</sequence>
<dbReference type="SMART" id="SM00918">
    <property type="entry name" value="Lig_chan-Glu_bd"/>
    <property type="match status" value="1"/>
</dbReference>
<evidence type="ECO:0000256" key="12">
    <source>
        <dbReference type="ARBA" id="ARBA00023303"/>
    </source>
</evidence>
<accession>A0AAE1PQF7</accession>
<keyword evidence="17" id="KW-1185">Reference proteome</keyword>
<keyword evidence="7" id="KW-0406">Ion transport</keyword>
<feature type="transmembrane region" description="Helical" evidence="14">
    <location>
        <begin position="459"/>
        <end position="486"/>
    </location>
</feature>
<feature type="region of interest" description="Disordered" evidence="13">
    <location>
        <begin position="32"/>
        <end position="110"/>
    </location>
</feature>
<keyword evidence="10" id="KW-0325">Glycoprotein</keyword>
<evidence type="ECO:0000256" key="2">
    <source>
        <dbReference type="ARBA" id="ARBA00008685"/>
    </source>
</evidence>
<feature type="transmembrane region" description="Helical" evidence="14">
    <location>
        <begin position="647"/>
        <end position="670"/>
    </location>
</feature>
<feature type="compositionally biased region" description="Basic and acidic residues" evidence="13">
    <location>
        <begin position="33"/>
        <end position="53"/>
    </location>
</feature>
<dbReference type="Gene3D" id="1.10.287.70">
    <property type="match status" value="1"/>
</dbReference>